<dbReference type="AlphaFoldDB" id="A0AAX2HBG2"/>
<reference evidence="1 2" key="1">
    <citation type="submission" date="2017-08" db="EMBL/GenBank/DDBJ databases">
        <authorList>
            <person name="Chaillou S."/>
        </authorList>
    </citation>
    <scope>NUCLEOTIDE SEQUENCE [LARGE SCALE GENOMIC DNA]</scope>
    <source>
        <strain evidence="1 2">MFPA15A1205</strain>
    </source>
</reference>
<gene>
    <name evidence="1" type="ORF">PLUA15_390004</name>
</gene>
<name>A0AAX2HBG2_9PSED</name>
<evidence type="ECO:0000313" key="2">
    <source>
        <dbReference type="Proteomes" id="UP000219564"/>
    </source>
</evidence>
<sequence>MANYSLAELSQNMLGKSVTLGWDAVVFMNRSKVNSLLEQQYITRFKKPSFLKTINAEVAMTPDGMEVLELGGVILNQPRLSFESASLRDSRVKATMDIVSGSVSYRFKGSNQVAGSIIYGYTVTAQQGFSLTMDVDLTKGAGTVTDEGKVIIDIGDAYNCRCNLVTESKAQVELGEFFKTLFMNQKPEDRVYELGMLDLGDAGALAPKSFLIRTMATEEGKILGSDTYGDGAVVLCVNTMGNPVEGDDPSDKGLDYLIPNDLDPVNGKAKYSGALVLASRVLFDWYIQYPVQKMVGNRVLFERVTESNQIARSLRAVDGALSIPSFYHKWYDSPGRREYGLSLGDHNFKLYNSEVSDKALTISVTPDAALTVKWASGLQKQKFRVHIWDFVGGDINYDSEGTVFSTVDIVFDPVIDSLDNSLTFAPRTLKSDFWSEYLPFAESYREFEFQNYVFKTFIPNVTATLDEHKRFFEDKANFESFGIPEISALAISNLLFPEKNALKLTDARLPGDLLMVGKIDPKETTITLEPLLPSIKAGGTQTFEIIQLNARAQNIVWSVSGIDSEKAVGVITDGVYTAPAAELLDGTATRNVVTASYVDDQTGQEVTASALVTVVLAGVVVTPSLSFIDSDNTGVVKRVESTKLTASTLSGSDLTWTVRDNRGSLVVNGNEAQYTPPDDAAPEGLEVVRVDIQDNVTKETVTAAVVLRSMSYMLGVFPDFHRGLRPDGKAQFAAGIGDQTLLEWEVVGGEGTITKDGVFTAPSIISTPYSIVKATLADYSSGYSIIHLSEHARASEWSTPGVFNFEVIENKSPTVYANGQQQARVVVRFKPTDVNQAPAYLSQAEFDSIRLVTADEHVALPEVGQGGVPEGGKWHFTETENTFNKYPGSTVVSVARTQVHNDSLVVKEFFVQCHKVEDLRIAAKIVNDSYGPFYSNTTDDDGELGRKVITLYAVEPPFGGSEGMTQLMFGELPKRVSGGKDEMTLNTLDYYYLKLLIDNTHVPIHKVEFAGAISMVKWESETSLEDVHSITGYSFGDDLVHYDYNLLSKLAGQSYFPVSTVHPSHDTPDGEVLITLQRREHWRYDKYTSRTFAKALSVTVYDVSGNKYSTSIGFGEDRNTLVVGTR</sequence>
<evidence type="ECO:0008006" key="3">
    <source>
        <dbReference type="Google" id="ProtNLM"/>
    </source>
</evidence>
<proteinExistence type="predicted"/>
<dbReference type="EMBL" id="OBKZ01000033">
    <property type="protein sequence ID" value="SOB53544.1"/>
    <property type="molecule type" value="Genomic_DNA"/>
</dbReference>
<accession>A0AAX2HBG2</accession>
<protein>
    <recommendedName>
        <fullName evidence="3">Ig-like domain-containing protein</fullName>
    </recommendedName>
</protein>
<dbReference type="Proteomes" id="UP000219564">
    <property type="component" value="Unassembled WGS sequence"/>
</dbReference>
<evidence type="ECO:0000313" key="1">
    <source>
        <dbReference type="EMBL" id="SOB53544.1"/>
    </source>
</evidence>
<organism evidence="1 2">
    <name type="scientific">Pseudomonas lundensis</name>
    <dbReference type="NCBI Taxonomy" id="86185"/>
    <lineage>
        <taxon>Bacteria</taxon>
        <taxon>Pseudomonadati</taxon>
        <taxon>Pseudomonadota</taxon>
        <taxon>Gammaproteobacteria</taxon>
        <taxon>Pseudomonadales</taxon>
        <taxon>Pseudomonadaceae</taxon>
        <taxon>Pseudomonas</taxon>
    </lineage>
</organism>
<comment type="caution">
    <text evidence="1">The sequence shown here is derived from an EMBL/GenBank/DDBJ whole genome shotgun (WGS) entry which is preliminary data.</text>
</comment>